<reference evidence="1 2" key="1">
    <citation type="submission" date="2016-10" db="EMBL/GenBank/DDBJ databases">
        <authorList>
            <person name="de Groot N.N."/>
        </authorList>
    </citation>
    <scope>NUCLEOTIDE SEQUENCE [LARGE SCALE GENOMIC DNA]</scope>
    <source>
        <strain evidence="1 2">DSM 44637</strain>
    </source>
</reference>
<proteinExistence type="predicted"/>
<organism evidence="1 2">
    <name type="scientific">Amycolatopsis rubida</name>
    <dbReference type="NCBI Taxonomy" id="112413"/>
    <lineage>
        <taxon>Bacteria</taxon>
        <taxon>Bacillati</taxon>
        <taxon>Actinomycetota</taxon>
        <taxon>Actinomycetes</taxon>
        <taxon>Pseudonocardiales</taxon>
        <taxon>Pseudonocardiaceae</taxon>
        <taxon>Amycolatopsis</taxon>
    </lineage>
</organism>
<accession>A0A1I6BM96</accession>
<sequence>MQPLGPLREDPDYGGHFPGTFLRCRRARVLRRVAAAVVLSEHEQRERERRYKVWEHADEPVWDEHGVINPSRQMRENGVTREWTRMLRPWLGPDDVGSAGRLLIALRAAGETAGEEEPWNTILDVVPALDRDCRIRVERRPEHDRSYWCRSCGTRLQGRDHAAVHQLGERAVDLLLAIHGWNDPQVRPAVLGLLVRAAIRRDQSRWTWLREASRG</sequence>
<protein>
    <submittedName>
        <fullName evidence="1">Uncharacterized protein</fullName>
    </submittedName>
</protein>
<evidence type="ECO:0000313" key="1">
    <source>
        <dbReference type="EMBL" id="SFQ82014.1"/>
    </source>
</evidence>
<gene>
    <name evidence="1" type="ORF">SAMN05421854_13216</name>
</gene>
<dbReference type="EMBL" id="FOWC01000032">
    <property type="protein sequence ID" value="SFQ82014.1"/>
    <property type="molecule type" value="Genomic_DNA"/>
</dbReference>
<dbReference type="OrthoDB" id="4613069at2"/>
<name>A0A1I6BM96_9PSEU</name>
<evidence type="ECO:0000313" key="2">
    <source>
        <dbReference type="Proteomes" id="UP000199137"/>
    </source>
</evidence>
<dbReference type="Proteomes" id="UP000199137">
    <property type="component" value="Unassembled WGS sequence"/>
</dbReference>
<dbReference type="AlphaFoldDB" id="A0A1I6BM96"/>
<dbReference type="RefSeq" id="WP_093577397.1">
    <property type="nucleotide sequence ID" value="NZ_FOWC01000032.1"/>
</dbReference>
<dbReference type="STRING" id="112413.SAMN05421854_13216"/>